<dbReference type="RefSeq" id="WP_345069038.1">
    <property type="nucleotide sequence ID" value="NZ_BAABGR010000041.1"/>
</dbReference>
<keyword evidence="1" id="KW-1133">Transmembrane helix</keyword>
<evidence type="ECO:0000313" key="3">
    <source>
        <dbReference type="Proteomes" id="UP001500394"/>
    </source>
</evidence>
<feature type="transmembrane region" description="Helical" evidence="1">
    <location>
        <begin position="36"/>
        <end position="54"/>
    </location>
</feature>
<feature type="transmembrane region" description="Helical" evidence="1">
    <location>
        <begin position="12"/>
        <end position="30"/>
    </location>
</feature>
<keyword evidence="3" id="KW-1185">Reference proteome</keyword>
<evidence type="ECO:0008006" key="4">
    <source>
        <dbReference type="Google" id="ProtNLM"/>
    </source>
</evidence>
<gene>
    <name evidence="2" type="ORF">GCM10023173_25420</name>
</gene>
<evidence type="ECO:0000256" key="1">
    <source>
        <dbReference type="SAM" id="Phobius"/>
    </source>
</evidence>
<reference evidence="3" key="1">
    <citation type="journal article" date="2019" name="Int. J. Syst. Evol. Microbiol.">
        <title>The Global Catalogue of Microorganisms (GCM) 10K type strain sequencing project: providing services to taxonomists for standard genome sequencing and annotation.</title>
        <authorList>
            <consortium name="The Broad Institute Genomics Platform"/>
            <consortium name="The Broad Institute Genome Sequencing Center for Infectious Disease"/>
            <person name="Wu L."/>
            <person name="Ma J."/>
        </authorList>
    </citation>
    <scope>NUCLEOTIDE SEQUENCE [LARGE SCALE GENOMIC DNA]</scope>
    <source>
        <strain evidence="3">JCM 17858</strain>
    </source>
</reference>
<sequence>MKIQYKKRQLNFNLIFGIIWLTYFLVKLIFDEEIHWIDYGWILISLAYFGIYFYQKKYKYVSIENGILTVNGPFGKKLNLNEIKQIKKFAGDYIIKTDNKELTINTQIIEPNSLAELNAELEKLNVEWN</sequence>
<proteinExistence type="predicted"/>
<keyword evidence="1" id="KW-0812">Transmembrane</keyword>
<protein>
    <recommendedName>
        <fullName evidence="4">PH domain-containing protein</fullName>
    </recommendedName>
</protein>
<organism evidence="2 3">
    <name type="scientific">Sphingobacterium thermophilum</name>
    <dbReference type="NCBI Taxonomy" id="768534"/>
    <lineage>
        <taxon>Bacteria</taxon>
        <taxon>Pseudomonadati</taxon>
        <taxon>Bacteroidota</taxon>
        <taxon>Sphingobacteriia</taxon>
        <taxon>Sphingobacteriales</taxon>
        <taxon>Sphingobacteriaceae</taxon>
        <taxon>Sphingobacterium</taxon>
    </lineage>
</organism>
<accession>A0ABP8R898</accession>
<comment type="caution">
    <text evidence="2">The sequence shown here is derived from an EMBL/GenBank/DDBJ whole genome shotgun (WGS) entry which is preliminary data.</text>
</comment>
<name>A0ABP8R898_9SPHI</name>
<dbReference type="Proteomes" id="UP001500394">
    <property type="component" value="Unassembled WGS sequence"/>
</dbReference>
<keyword evidence="1" id="KW-0472">Membrane</keyword>
<dbReference type="EMBL" id="BAABGR010000041">
    <property type="protein sequence ID" value="GAA4520829.1"/>
    <property type="molecule type" value="Genomic_DNA"/>
</dbReference>
<evidence type="ECO:0000313" key="2">
    <source>
        <dbReference type="EMBL" id="GAA4520829.1"/>
    </source>
</evidence>